<protein>
    <submittedName>
        <fullName evidence="2">Phasin protein</fullName>
    </submittedName>
</protein>
<feature type="domain" description="Phasin" evidence="1">
    <location>
        <begin position="22"/>
        <end position="108"/>
    </location>
</feature>
<dbReference type="EMBL" id="VLLB01000007">
    <property type="protein sequence ID" value="TWI62959.1"/>
    <property type="molecule type" value="Genomic_DNA"/>
</dbReference>
<evidence type="ECO:0000313" key="3">
    <source>
        <dbReference type="Proteomes" id="UP000318431"/>
    </source>
</evidence>
<dbReference type="InterPro" id="IPR018968">
    <property type="entry name" value="Phasin"/>
</dbReference>
<sequence>MLIAPSVLPAELLYATRTLVESHLAGCNALWQAAFDSSATLLDVHVKAARAQLAAANSASNQLLFVRDPQDLLDIAARQGQQAFDRAQRYGRQMAGVASHAHERLGELGKDIAGSSRHNPIE</sequence>
<name>A0A562R1L3_9BURK</name>
<gene>
    <name evidence="2" type="ORF">IP91_03798</name>
</gene>
<organism evidence="2 3">
    <name type="scientific">Pseudoduganella lurida</name>
    <dbReference type="NCBI Taxonomy" id="1036180"/>
    <lineage>
        <taxon>Bacteria</taxon>
        <taxon>Pseudomonadati</taxon>
        <taxon>Pseudomonadota</taxon>
        <taxon>Betaproteobacteria</taxon>
        <taxon>Burkholderiales</taxon>
        <taxon>Oxalobacteraceae</taxon>
        <taxon>Telluria group</taxon>
        <taxon>Pseudoduganella</taxon>
    </lineage>
</organism>
<reference evidence="2 3" key="1">
    <citation type="journal article" date="2015" name="Stand. Genomic Sci.">
        <title>Genomic Encyclopedia of Bacterial and Archaeal Type Strains, Phase III: the genomes of soil and plant-associated and newly described type strains.</title>
        <authorList>
            <person name="Whitman W.B."/>
            <person name="Woyke T."/>
            <person name="Klenk H.P."/>
            <person name="Zhou Y."/>
            <person name="Lilburn T.G."/>
            <person name="Beck B.J."/>
            <person name="De Vos P."/>
            <person name="Vandamme P."/>
            <person name="Eisen J.A."/>
            <person name="Garrity G."/>
            <person name="Hugenholtz P."/>
            <person name="Kyrpides N.C."/>
        </authorList>
    </citation>
    <scope>NUCLEOTIDE SEQUENCE [LARGE SCALE GENOMIC DNA]</scope>
    <source>
        <strain evidence="2 3">CGMCC 1.10822</strain>
    </source>
</reference>
<keyword evidence="3" id="KW-1185">Reference proteome</keyword>
<comment type="caution">
    <text evidence="2">The sequence shown here is derived from an EMBL/GenBank/DDBJ whole genome shotgun (WGS) entry which is preliminary data.</text>
</comment>
<evidence type="ECO:0000259" key="1">
    <source>
        <dbReference type="Pfam" id="PF09361"/>
    </source>
</evidence>
<dbReference type="Proteomes" id="UP000318431">
    <property type="component" value="Unassembled WGS sequence"/>
</dbReference>
<dbReference type="Pfam" id="PF09361">
    <property type="entry name" value="Phasin_2"/>
    <property type="match status" value="1"/>
</dbReference>
<dbReference type="OrthoDB" id="8755319at2"/>
<evidence type="ECO:0000313" key="2">
    <source>
        <dbReference type="EMBL" id="TWI62959.1"/>
    </source>
</evidence>
<accession>A0A562R1L3</accession>
<dbReference type="AlphaFoldDB" id="A0A562R1L3"/>
<proteinExistence type="predicted"/>
<dbReference type="RefSeq" id="WP_145650673.1">
    <property type="nucleotide sequence ID" value="NZ_VLLB01000007.1"/>
</dbReference>